<organism evidence="2 3">
    <name type="scientific">Tistrella arctica</name>
    <dbReference type="NCBI Taxonomy" id="3133430"/>
    <lineage>
        <taxon>Bacteria</taxon>
        <taxon>Pseudomonadati</taxon>
        <taxon>Pseudomonadota</taxon>
        <taxon>Alphaproteobacteria</taxon>
        <taxon>Geminicoccales</taxon>
        <taxon>Geminicoccaceae</taxon>
        <taxon>Tistrella</taxon>
    </lineage>
</organism>
<evidence type="ECO:0000259" key="1">
    <source>
        <dbReference type="Pfam" id="PF03886"/>
    </source>
</evidence>
<dbReference type="InterPro" id="IPR005586">
    <property type="entry name" value="ABC_trans_aux"/>
</dbReference>
<dbReference type="SUPFAM" id="SSF159594">
    <property type="entry name" value="XCC0632-like"/>
    <property type="match status" value="1"/>
</dbReference>
<dbReference type="EMBL" id="JBBKTW010000001">
    <property type="protein sequence ID" value="MEN2986992.1"/>
    <property type="molecule type" value="Genomic_DNA"/>
</dbReference>
<sequence length="237" mass="25357">MNDASPMPGHATTPAPSDDMARMISRRGALRLGLLATGGLLLAACSPEKLFLGDPPQLYRLSAPENIAGIPTTGRPWQLSVERPTASAALDTSRVVLQRGRSEIAYFARANWTDRTTGMMQSLMVDAFLNARSHVSVAPASIGLRPDLTLQSELLNFQAQYPDGGGGAPTIRMEVNARLVTMPERRIVAQRRFDVTQPAAADGTDEVIAAFDAASDRFLQDLVLWAIDTGTSALPAG</sequence>
<protein>
    <submittedName>
        <fullName evidence="2">ABC-type transport auxiliary lipoprotein family protein</fullName>
    </submittedName>
</protein>
<dbReference type="Gene3D" id="3.40.50.10610">
    <property type="entry name" value="ABC-type transport auxiliary lipoprotein component"/>
    <property type="match status" value="1"/>
</dbReference>
<gene>
    <name evidence="2" type="ORF">WG926_01665</name>
</gene>
<proteinExistence type="predicted"/>
<dbReference type="RefSeq" id="WP_345931102.1">
    <property type="nucleotide sequence ID" value="NZ_JBBKTV010000001.1"/>
</dbReference>
<keyword evidence="3" id="KW-1185">Reference proteome</keyword>
<keyword evidence="2" id="KW-0449">Lipoprotein</keyword>
<evidence type="ECO:0000313" key="3">
    <source>
        <dbReference type="Proteomes" id="UP001413721"/>
    </source>
</evidence>
<evidence type="ECO:0000313" key="2">
    <source>
        <dbReference type="EMBL" id="MEN2986992.1"/>
    </source>
</evidence>
<name>A0ABU9YDX8_9PROT</name>
<accession>A0ABU9YDX8</accession>
<comment type="caution">
    <text evidence="2">The sequence shown here is derived from an EMBL/GenBank/DDBJ whole genome shotgun (WGS) entry which is preliminary data.</text>
</comment>
<dbReference type="Proteomes" id="UP001413721">
    <property type="component" value="Unassembled WGS sequence"/>
</dbReference>
<dbReference type="Pfam" id="PF03886">
    <property type="entry name" value="ABC_trans_aux"/>
    <property type="match status" value="1"/>
</dbReference>
<reference evidence="2 3" key="1">
    <citation type="submission" date="2024-03" db="EMBL/GenBank/DDBJ databases">
        <title>High-quality draft genome sequencing of Tistrella sp. BH-R2-4.</title>
        <authorList>
            <person name="Dong C."/>
        </authorList>
    </citation>
    <scope>NUCLEOTIDE SEQUENCE [LARGE SCALE GENOMIC DNA]</scope>
    <source>
        <strain evidence="2 3">BH-R2-4</strain>
    </source>
</reference>
<feature type="domain" description="ABC-type transport auxiliary lipoprotein component" evidence="1">
    <location>
        <begin position="59"/>
        <end position="221"/>
    </location>
</feature>